<dbReference type="AlphaFoldDB" id="A0AAV4ZY02"/>
<dbReference type="EMBL" id="BPWL01000001">
    <property type="protein sequence ID" value="GJJ06003.1"/>
    <property type="molecule type" value="Genomic_DNA"/>
</dbReference>
<accession>A0AAV4ZY02</accession>
<gene>
    <name evidence="1" type="ORF">Clacol_000190</name>
</gene>
<sequence length="109" mass="12862">MTAESPVREIEKGNNMNFIDRRVERLSSEYNSRTIPRCEYVYHPQHFEYLGGSVPSDVQQQSRKVVLKTTTKWTMHDERQFIVKCHIKKDPQFPPLVAGYLPSPIEYYV</sequence>
<keyword evidence="2" id="KW-1185">Reference proteome</keyword>
<protein>
    <submittedName>
        <fullName evidence="1">Uncharacterized protein</fullName>
    </submittedName>
</protein>
<dbReference type="Proteomes" id="UP001050691">
    <property type="component" value="Unassembled WGS sequence"/>
</dbReference>
<evidence type="ECO:0000313" key="1">
    <source>
        <dbReference type="EMBL" id="GJJ06003.1"/>
    </source>
</evidence>
<organism evidence="1 2">
    <name type="scientific">Clathrus columnatus</name>
    <dbReference type="NCBI Taxonomy" id="1419009"/>
    <lineage>
        <taxon>Eukaryota</taxon>
        <taxon>Fungi</taxon>
        <taxon>Dikarya</taxon>
        <taxon>Basidiomycota</taxon>
        <taxon>Agaricomycotina</taxon>
        <taxon>Agaricomycetes</taxon>
        <taxon>Phallomycetidae</taxon>
        <taxon>Phallales</taxon>
        <taxon>Clathraceae</taxon>
        <taxon>Clathrus</taxon>
    </lineage>
</organism>
<name>A0AAV4ZY02_9AGAM</name>
<evidence type="ECO:0000313" key="2">
    <source>
        <dbReference type="Proteomes" id="UP001050691"/>
    </source>
</evidence>
<proteinExistence type="predicted"/>
<comment type="caution">
    <text evidence="1">The sequence shown here is derived from an EMBL/GenBank/DDBJ whole genome shotgun (WGS) entry which is preliminary data.</text>
</comment>
<reference evidence="1" key="1">
    <citation type="submission" date="2021-10" db="EMBL/GenBank/DDBJ databases">
        <title>De novo Genome Assembly of Clathrus columnatus (Basidiomycota, Fungi) Using Illumina and Nanopore Sequence Data.</title>
        <authorList>
            <person name="Ogiso-Tanaka E."/>
            <person name="Itagaki H."/>
            <person name="Hosoya T."/>
            <person name="Hosaka K."/>
        </authorList>
    </citation>
    <scope>NUCLEOTIDE SEQUENCE</scope>
    <source>
        <strain evidence="1">MO-923</strain>
    </source>
</reference>